<keyword evidence="2" id="KW-1185">Reference proteome</keyword>
<protein>
    <submittedName>
        <fullName evidence="1">Uncharacterized protein</fullName>
    </submittedName>
</protein>
<organism evidence="1 2">
    <name type="scientific">Brassica cretica</name>
    <name type="common">Mustard</name>
    <dbReference type="NCBI Taxonomy" id="69181"/>
    <lineage>
        <taxon>Eukaryota</taxon>
        <taxon>Viridiplantae</taxon>
        <taxon>Streptophyta</taxon>
        <taxon>Embryophyta</taxon>
        <taxon>Tracheophyta</taxon>
        <taxon>Spermatophyta</taxon>
        <taxon>Magnoliopsida</taxon>
        <taxon>eudicotyledons</taxon>
        <taxon>Gunneridae</taxon>
        <taxon>Pentapetalae</taxon>
        <taxon>rosids</taxon>
        <taxon>malvids</taxon>
        <taxon>Brassicales</taxon>
        <taxon>Brassicaceae</taxon>
        <taxon>Brassiceae</taxon>
        <taxon>Brassica</taxon>
    </lineage>
</organism>
<proteinExistence type="predicted"/>
<evidence type="ECO:0000313" key="1">
    <source>
        <dbReference type="EMBL" id="KAF3596093.1"/>
    </source>
</evidence>
<sequence length="112" mass="12701">MLRSSQESERRFCSDGEVYDATTNTWSRIESVWSYLDSSRRGRIAGDIRAMKHGDGISLTSPIPDAFPGRGQCRDGVGTFPKRFREVGTAKVFGDGEVRFWKRFLCKLSIVF</sequence>
<reference evidence="1 2" key="1">
    <citation type="journal article" date="2020" name="BMC Genomics">
        <title>Intraspecific diversification of the crop wild relative Brassica cretica Lam. using demographic model selection.</title>
        <authorList>
            <person name="Kioukis A."/>
            <person name="Michalopoulou V.A."/>
            <person name="Briers L."/>
            <person name="Pirintsos S."/>
            <person name="Studholme D.J."/>
            <person name="Pavlidis P."/>
            <person name="Sarris P.F."/>
        </authorList>
    </citation>
    <scope>NUCLEOTIDE SEQUENCE [LARGE SCALE GENOMIC DNA]</scope>
    <source>
        <strain evidence="2">cv. PFS-1207/04</strain>
    </source>
</reference>
<dbReference type="EMBL" id="QGKV02000299">
    <property type="protein sequence ID" value="KAF3596093.1"/>
    <property type="molecule type" value="Genomic_DNA"/>
</dbReference>
<gene>
    <name evidence="1" type="ORF">DY000_02021915</name>
</gene>
<dbReference type="Proteomes" id="UP000266723">
    <property type="component" value="Unassembled WGS sequence"/>
</dbReference>
<accession>A0ABQ7EHP4</accession>
<comment type="caution">
    <text evidence="1">The sequence shown here is derived from an EMBL/GenBank/DDBJ whole genome shotgun (WGS) entry which is preliminary data.</text>
</comment>
<name>A0ABQ7EHP4_BRACR</name>
<evidence type="ECO:0000313" key="2">
    <source>
        <dbReference type="Proteomes" id="UP000266723"/>
    </source>
</evidence>